<keyword evidence="8 10" id="KW-1133">Transmembrane helix</keyword>
<feature type="transmembrane region" description="Helical" evidence="10">
    <location>
        <begin position="216"/>
        <end position="235"/>
    </location>
</feature>
<feature type="domain" description="ABC transmembrane type-1" evidence="12">
    <location>
        <begin position="84"/>
        <end position="343"/>
    </location>
</feature>
<dbReference type="EMBL" id="CM000605">
    <property type="protein sequence ID" value="EEC51535.1"/>
    <property type="molecule type" value="Genomic_DNA"/>
</dbReference>
<dbReference type="Gene3D" id="3.40.50.300">
    <property type="entry name" value="P-loop containing nucleotide triphosphate hydrolases"/>
    <property type="match status" value="2"/>
</dbReference>
<reference evidence="13 14" key="1">
    <citation type="journal article" date="2008" name="Nature">
        <title>The Phaeodactylum genome reveals the evolutionary history of diatom genomes.</title>
        <authorList>
            <person name="Bowler C."/>
            <person name="Allen A.E."/>
            <person name="Badger J.H."/>
            <person name="Grimwood J."/>
            <person name="Jabbari K."/>
            <person name="Kuo A."/>
            <person name="Maheswari U."/>
            <person name="Martens C."/>
            <person name="Maumus F."/>
            <person name="Otillar R.P."/>
            <person name="Rayko E."/>
            <person name="Salamov A."/>
            <person name="Vandepoele K."/>
            <person name="Beszteri B."/>
            <person name="Gruber A."/>
            <person name="Heijde M."/>
            <person name="Katinka M."/>
            <person name="Mock T."/>
            <person name="Valentin K."/>
            <person name="Verret F."/>
            <person name="Berges J.A."/>
            <person name="Brownlee C."/>
            <person name="Cadoret J.P."/>
            <person name="Chiovitti A."/>
            <person name="Choi C.J."/>
            <person name="Coesel S."/>
            <person name="De Martino A."/>
            <person name="Detter J.C."/>
            <person name="Durkin C."/>
            <person name="Falciatore A."/>
            <person name="Fournet J."/>
            <person name="Haruta M."/>
            <person name="Huysman M.J."/>
            <person name="Jenkins B.D."/>
            <person name="Jiroutova K."/>
            <person name="Jorgensen R.E."/>
            <person name="Joubert Y."/>
            <person name="Kaplan A."/>
            <person name="Kroger N."/>
            <person name="Kroth P.G."/>
            <person name="La Roche J."/>
            <person name="Lindquist E."/>
            <person name="Lommer M."/>
            <person name="Martin-Jezequel V."/>
            <person name="Lopez P.J."/>
            <person name="Lucas S."/>
            <person name="Mangogna M."/>
            <person name="McGinnis K."/>
            <person name="Medlin L.K."/>
            <person name="Montsant A."/>
            <person name="Oudot-Le Secq M.P."/>
            <person name="Napoli C."/>
            <person name="Obornik M."/>
            <person name="Parker M.S."/>
            <person name="Petit J.L."/>
            <person name="Porcel B.M."/>
            <person name="Poulsen N."/>
            <person name="Robison M."/>
            <person name="Rychlewski L."/>
            <person name="Rynearson T.A."/>
            <person name="Schmutz J."/>
            <person name="Shapiro H."/>
            <person name="Siaut M."/>
            <person name="Stanley M."/>
            <person name="Sussman M.R."/>
            <person name="Taylor A.R."/>
            <person name="Vardi A."/>
            <person name="von Dassow P."/>
            <person name="Vyverman W."/>
            <person name="Willis A."/>
            <person name="Wyrwicz L.S."/>
            <person name="Rokhsar D.S."/>
            <person name="Weissenbach J."/>
            <person name="Armbrust E.V."/>
            <person name="Green B.R."/>
            <person name="Van de Peer Y."/>
            <person name="Grigoriev I.V."/>
        </authorList>
    </citation>
    <scope>NUCLEOTIDE SEQUENCE [LARGE SCALE GENOMIC DNA]</scope>
    <source>
        <strain evidence="13 14">CCAP 1055/1</strain>
    </source>
</reference>
<keyword evidence="7" id="KW-0067">ATP-binding</keyword>
<dbReference type="FunFam" id="1.20.1560.10:FF:000013">
    <property type="entry name" value="ABC transporter C family member 2"/>
    <property type="match status" value="1"/>
</dbReference>
<dbReference type="GO" id="GO:0005524">
    <property type="term" value="F:ATP binding"/>
    <property type="evidence" value="ECO:0007669"/>
    <property type="project" value="UniProtKB-KW"/>
</dbReference>
<evidence type="ECO:0000256" key="3">
    <source>
        <dbReference type="ARBA" id="ARBA00022448"/>
    </source>
</evidence>
<dbReference type="KEGG" id="pti:PHATRDRAFT_9180"/>
<dbReference type="InterPro" id="IPR044726">
    <property type="entry name" value="ABCC_6TM_D2"/>
</dbReference>
<evidence type="ECO:0000256" key="7">
    <source>
        <dbReference type="ARBA" id="ARBA00022840"/>
    </source>
</evidence>
<feature type="transmembrane region" description="Helical" evidence="10">
    <location>
        <begin position="710"/>
        <end position="731"/>
    </location>
</feature>
<feature type="domain" description="ABC transporter" evidence="11">
    <location>
        <begin position="994"/>
        <end position="1229"/>
    </location>
</feature>
<dbReference type="GeneID" id="7196083"/>
<evidence type="ECO:0000313" key="13">
    <source>
        <dbReference type="EMBL" id="EEC51535.1"/>
    </source>
</evidence>
<keyword evidence="5" id="KW-0677">Repeat</keyword>
<reference evidence="14" key="2">
    <citation type="submission" date="2008-08" db="EMBL/GenBank/DDBJ databases">
        <authorList>
            <consortium name="Diatom Consortium"/>
            <person name="Grigoriev I."/>
            <person name="Grimwood J."/>
            <person name="Kuo A."/>
            <person name="Otillar R.P."/>
            <person name="Salamov A."/>
            <person name="Detter J.C."/>
            <person name="Lindquist E."/>
            <person name="Shapiro H."/>
            <person name="Lucas S."/>
            <person name="Glavina del Rio T."/>
            <person name="Pitluck S."/>
            <person name="Rokhsar D."/>
            <person name="Bowler C."/>
        </authorList>
    </citation>
    <scope>GENOME REANNOTATION</scope>
    <source>
        <strain evidence="14">CCAP 1055/1</strain>
    </source>
</reference>
<name>B7FRM3_PHATC</name>
<keyword evidence="9 10" id="KW-0472">Membrane</keyword>
<dbReference type="PROSITE" id="PS00211">
    <property type="entry name" value="ABC_TRANSPORTER_1"/>
    <property type="match status" value="2"/>
</dbReference>
<dbReference type="PROSITE" id="PS50929">
    <property type="entry name" value="ABC_TM1F"/>
    <property type="match status" value="2"/>
</dbReference>
<dbReference type="Pfam" id="PF00005">
    <property type="entry name" value="ABC_tran"/>
    <property type="match status" value="2"/>
</dbReference>
<dbReference type="InParanoid" id="B7FRM3"/>
<feature type="transmembrane region" description="Helical" evidence="10">
    <location>
        <begin position="185"/>
        <end position="210"/>
    </location>
</feature>
<organism evidence="13 14">
    <name type="scientific">Phaeodactylum tricornutum (strain CCAP 1055/1)</name>
    <dbReference type="NCBI Taxonomy" id="556484"/>
    <lineage>
        <taxon>Eukaryota</taxon>
        <taxon>Sar</taxon>
        <taxon>Stramenopiles</taxon>
        <taxon>Ochrophyta</taxon>
        <taxon>Bacillariophyta</taxon>
        <taxon>Bacillariophyceae</taxon>
        <taxon>Bacillariophycidae</taxon>
        <taxon>Naviculales</taxon>
        <taxon>Phaeodactylaceae</taxon>
        <taxon>Phaeodactylum</taxon>
    </lineage>
</organism>
<comment type="subcellular location">
    <subcellularLocation>
        <location evidence="1">Membrane</location>
        <topology evidence="1">Multi-pass membrane protein</topology>
    </subcellularLocation>
</comment>
<evidence type="ECO:0000259" key="11">
    <source>
        <dbReference type="PROSITE" id="PS50893"/>
    </source>
</evidence>
<feature type="transmembrane region" description="Helical" evidence="10">
    <location>
        <begin position="789"/>
        <end position="822"/>
    </location>
</feature>
<evidence type="ECO:0000256" key="5">
    <source>
        <dbReference type="ARBA" id="ARBA00022737"/>
    </source>
</evidence>
<keyword evidence="6" id="KW-0547">Nucleotide-binding</keyword>
<evidence type="ECO:0000256" key="6">
    <source>
        <dbReference type="ARBA" id="ARBA00022741"/>
    </source>
</evidence>
<feature type="transmembrane region" description="Helical" evidence="10">
    <location>
        <begin position="670"/>
        <end position="698"/>
    </location>
</feature>
<dbReference type="Pfam" id="PF00664">
    <property type="entry name" value="ABC_membrane"/>
    <property type="match status" value="2"/>
</dbReference>
<dbReference type="CDD" id="cd18579">
    <property type="entry name" value="ABC_6TM_ABCC_D1"/>
    <property type="match status" value="1"/>
</dbReference>
<dbReference type="Gene3D" id="1.20.1560.10">
    <property type="entry name" value="ABC transporter type 1, transmembrane domain"/>
    <property type="match status" value="2"/>
</dbReference>
<dbReference type="SUPFAM" id="SSF90123">
    <property type="entry name" value="ABC transporter transmembrane region"/>
    <property type="match status" value="2"/>
</dbReference>
<dbReference type="InterPro" id="IPR011527">
    <property type="entry name" value="ABC1_TM_dom"/>
</dbReference>
<evidence type="ECO:0000256" key="9">
    <source>
        <dbReference type="ARBA" id="ARBA00023136"/>
    </source>
</evidence>
<dbReference type="GO" id="GO:0016020">
    <property type="term" value="C:membrane"/>
    <property type="evidence" value="ECO:0007669"/>
    <property type="project" value="UniProtKB-SubCell"/>
</dbReference>
<dbReference type="Proteomes" id="UP000000759">
    <property type="component" value="Chromosome 1"/>
</dbReference>
<gene>
    <name evidence="13" type="ORF">PHATRDRAFT_9180</name>
</gene>
<keyword evidence="14" id="KW-1185">Reference proteome</keyword>
<evidence type="ECO:0000256" key="1">
    <source>
        <dbReference type="ARBA" id="ARBA00004141"/>
    </source>
</evidence>
<feature type="transmembrane region" description="Helical" evidence="10">
    <location>
        <begin position="115"/>
        <end position="136"/>
    </location>
</feature>
<dbReference type="PaxDb" id="2850-Phatr9180"/>
<dbReference type="GO" id="GO:0016887">
    <property type="term" value="F:ATP hydrolysis activity"/>
    <property type="evidence" value="ECO:0007669"/>
    <property type="project" value="InterPro"/>
</dbReference>
<feature type="transmembrane region" description="Helical" evidence="10">
    <location>
        <begin position="303"/>
        <end position="322"/>
    </location>
</feature>
<dbReference type="InterPro" id="IPR036640">
    <property type="entry name" value="ABC1_TM_sf"/>
</dbReference>
<dbReference type="InterPro" id="IPR003593">
    <property type="entry name" value="AAA+_ATPase"/>
</dbReference>
<feature type="domain" description="ABC transporter" evidence="11">
    <location>
        <begin position="382"/>
        <end position="606"/>
    </location>
</feature>
<dbReference type="STRING" id="556484.B7FRM3"/>
<dbReference type="FunFam" id="3.40.50.300:FF:000163">
    <property type="entry name" value="Multidrug resistance-associated protein member 4"/>
    <property type="match status" value="1"/>
</dbReference>
<dbReference type="OrthoDB" id="6500128at2759"/>
<feature type="non-terminal residue" evidence="13">
    <location>
        <position position="1"/>
    </location>
</feature>
<dbReference type="CDD" id="cd03244">
    <property type="entry name" value="ABCC_MRP_domain2"/>
    <property type="match status" value="1"/>
</dbReference>
<dbReference type="PANTHER" id="PTHR24223:SF456">
    <property type="entry name" value="MULTIDRUG RESISTANCE-ASSOCIATED PROTEIN LETHAL(2)03659"/>
    <property type="match status" value="1"/>
</dbReference>
<dbReference type="SUPFAM" id="SSF52540">
    <property type="entry name" value="P-loop containing nucleoside triphosphate hydrolases"/>
    <property type="match status" value="2"/>
</dbReference>
<evidence type="ECO:0000313" key="14">
    <source>
        <dbReference type="Proteomes" id="UP000000759"/>
    </source>
</evidence>
<dbReference type="InterPro" id="IPR050173">
    <property type="entry name" value="ABC_transporter_C-like"/>
</dbReference>
<dbReference type="InterPro" id="IPR003439">
    <property type="entry name" value="ABC_transporter-like_ATP-bd"/>
</dbReference>
<dbReference type="AlphaFoldDB" id="B7FRM3"/>
<dbReference type="RefSeq" id="XP_002177072.1">
    <property type="nucleotide sequence ID" value="XM_002177036.1"/>
</dbReference>
<dbReference type="InterPro" id="IPR044746">
    <property type="entry name" value="ABCC_6TM_D1"/>
</dbReference>
<sequence length="1248" mass="138430">PLLNASLFSKLCFMWPYPILKLGLERPLEDRDLADCIETDTSDYNRDYFNRIWREEQGRNPKNPSLHRTLLNDFLRTTWFVQPLMMLAATAKVLQAVALGLLIESFEKETEDGYYWATAIVVSGIVILFEHHHVFLATWRKGMRLRISCVAAIYDKSLRLSSTHQDTSASYGRIMNLASNDVERFLLASLFISYLWWAPIQSMAILVVGIVLLGPAFAAGFGLLICVFVPLQFYLSGKFAFYRSKIAGITDKRVTFVSQAVRGARVMKMSGYEHRFLERIQDFRREETAQIAKANRLKSYNEALFFSTNVVISLVIFVVHVFSGGVLRPGDVFTVFTLINILQLEMTKHVSLGVMGASECYVSIGRIQKFLEFPELPSMASKHESNTSKNLSKPVLGHNNNITVDFHFGEVTAVIGTVGSGKSALLQALVDELPISAGTFSKHFSTLSYAAQDPWIMDGTVKENITMGREVDELWYTEVVNACGLAMDFRQFRDGDQTIVGDRGVQCSGGQRARIGLARAIYRDADVLVADDPLSAVDAKVGRQLFQEAIMELAVGRGKCVILATHQHQYVHECRCVLMIAGQVECIGTYEECVTASDGRLTAHAADNASVDTLEDPVTEKDALKIDTSDGVEEVDLDPTSIGDDNKEMNSQGVVRTETYLNYLRAMGGVWIGCLLFVLFSMTQTSVLITIASVGRWAERSDSEQSDWDIIGLCIGLGCSVVLFAVVRSLITFRLTIKASQQLHDRMAQAVLRAKVEFFDTNPLGRILNRFSADVGSNDDLLPATLFDFFMIAFIVLGALITTVVTLPFALAAFPFLLIYFYNVRKVFVTSSRELKRLEGLARSPIFAKLSESLGGIATIRANDALVFFQKKFQDAHDAHTRAFFGFMAASRWVGFRMDSIMFLFLAIVSFLSVLFQTKGWFDVDPSILGLSLSMLLQLAGVFQWCIRQSAEVVNQMVSVERVVAFGNIEPEAPLEIEDENIALKDGWPSAGEIEFEQLSIRYRSSLPLALEQVSFKIPSGARVGIVGRTGSGKSTVVQTLFRLLEAEHGRILIDGVDIASLGLHALRTKISVIPQSPTLFSGCSVRENLDLFNLHDDEALRKVLDDCHLTDVIRDLPQGWNSLVAEGGSNFSVGQRQLLCLARAILSKSRILVLDEATASVDRRTDQLLQEALHESFHGGTILAVAHRLDTVIEHDLILVLGQGRVLEFGTPADLLRGNGAFASMVSDTGDSMSRDLRQRAFAKENS</sequence>
<dbReference type="CDD" id="cd18580">
    <property type="entry name" value="ABC_6TM_ABCC_D2"/>
    <property type="match status" value="1"/>
</dbReference>
<evidence type="ECO:0000256" key="2">
    <source>
        <dbReference type="ARBA" id="ARBA00009726"/>
    </source>
</evidence>
<dbReference type="PROSITE" id="PS50893">
    <property type="entry name" value="ABC_TRANSPORTER_2"/>
    <property type="match status" value="2"/>
</dbReference>
<keyword evidence="3" id="KW-0813">Transport</keyword>
<dbReference type="SMART" id="SM00382">
    <property type="entry name" value="AAA"/>
    <property type="match status" value="2"/>
</dbReference>
<keyword evidence="4 10" id="KW-0812">Transmembrane</keyword>
<feature type="transmembrane region" description="Helical" evidence="10">
    <location>
        <begin position="901"/>
        <end position="922"/>
    </location>
</feature>
<dbReference type="PANTHER" id="PTHR24223">
    <property type="entry name" value="ATP-BINDING CASSETTE SUB-FAMILY C"/>
    <property type="match status" value="1"/>
</dbReference>
<proteinExistence type="inferred from homology"/>
<dbReference type="FunFam" id="3.40.50.300:FF:000973">
    <property type="entry name" value="Multidrug resistance-associated protein 4"/>
    <property type="match status" value="1"/>
</dbReference>
<evidence type="ECO:0000256" key="8">
    <source>
        <dbReference type="ARBA" id="ARBA00022989"/>
    </source>
</evidence>
<evidence type="ECO:0000256" key="4">
    <source>
        <dbReference type="ARBA" id="ARBA00022692"/>
    </source>
</evidence>
<comment type="similarity">
    <text evidence="2">Belongs to the ABC transporter superfamily. ABCC family. Conjugate transporter (TC 3.A.1.208) subfamily.</text>
</comment>
<dbReference type="GO" id="GO:0140359">
    <property type="term" value="F:ABC-type transporter activity"/>
    <property type="evidence" value="ECO:0007669"/>
    <property type="project" value="InterPro"/>
</dbReference>
<protein>
    <submittedName>
        <fullName evidence="13">Uncharacterized protein</fullName>
    </submittedName>
</protein>
<evidence type="ECO:0000259" key="12">
    <source>
        <dbReference type="PROSITE" id="PS50929"/>
    </source>
</evidence>
<evidence type="ECO:0000256" key="10">
    <source>
        <dbReference type="SAM" id="Phobius"/>
    </source>
</evidence>
<feature type="transmembrane region" description="Helical" evidence="10">
    <location>
        <begin position="84"/>
        <end position="103"/>
    </location>
</feature>
<accession>B7FRM3</accession>
<dbReference type="InterPro" id="IPR017871">
    <property type="entry name" value="ABC_transporter-like_CS"/>
</dbReference>
<dbReference type="eggNOG" id="KOG0054">
    <property type="taxonomic scope" value="Eukaryota"/>
</dbReference>
<feature type="domain" description="ABC transmembrane type-1" evidence="12">
    <location>
        <begin position="671"/>
        <end position="955"/>
    </location>
</feature>
<dbReference type="InterPro" id="IPR027417">
    <property type="entry name" value="P-loop_NTPase"/>
</dbReference>